<name>A0A9W8Q3D6_AKAMU</name>
<dbReference type="Proteomes" id="UP001144673">
    <property type="component" value="Chromosome 2"/>
</dbReference>
<dbReference type="KEGG" id="amus:LMH87_004237"/>
<feature type="transmembrane region" description="Helical" evidence="1">
    <location>
        <begin position="62"/>
        <end position="82"/>
    </location>
</feature>
<sequence>MGQVLQSAPCLLSERVLLSHKVPSTSSPGTYISCIHLRPEQLVARHISNWPSNDLLRNVDGLVVGIILWLANLFYGAFHAAAWNEHFPSSTEKWLWRASAAYIASCGGFWVVLNSAVSRWARLNSFWEKWMDGEKSLLGTMALAAVVVLCGSSFVLARMYVVMEAFLSIRELPASAYQTPQWADVFPHL</sequence>
<dbReference type="GeneID" id="80891396"/>
<dbReference type="AlphaFoldDB" id="A0A9W8Q3D6"/>
<gene>
    <name evidence="2" type="ORF">LMH87_004237</name>
</gene>
<feature type="transmembrane region" description="Helical" evidence="1">
    <location>
        <begin position="137"/>
        <end position="161"/>
    </location>
</feature>
<evidence type="ECO:0000313" key="2">
    <source>
        <dbReference type="EMBL" id="KAJ4145385.1"/>
    </source>
</evidence>
<dbReference type="PANTHER" id="PTHR35043">
    <property type="entry name" value="TRANSCRIPTION FACTOR DOMAIN-CONTAINING PROTEIN"/>
    <property type="match status" value="1"/>
</dbReference>
<feature type="transmembrane region" description="Helical" evidence="1">
    <location>
        <begin position="94"/>
        <end position="117"/>
    </location>
</feature>
<dbReference type="RefSeq" id="XP_056049055.1">
    <property type="nucleotide sequence ID" value="XM_056195427.1"/>
</dbReference>
<dbReference type="EMBL" id="JAJHUN010000011">
    <property type="protein sequence ID" value="KAJ4145385.1"/>
    <property type="molecule type" value="Genomic_DNA"/>
</dbReference>
<keyword evidence="1" id="KW-0472">Membrane</keyword>
<accession>A0A9W8Q3D6</accession>
<evidence type="ECO:0000256" key="1">
    <source>
        <dbReference type="SAM" id="Phobius"/>
    </source>
</evidence>
<organism evidence="2 3">
    <name type="scientific">Akanthomyces muscarius</name>
    <name type="common">Entomopathogenic fungus</name>
    <name type="synonym">Lecanicillium muscarium</name>
    <dbReference type="NCBI Taxonomy" id="2231603"/>
    <lineage>
        <taxon>Eukaryota</taxon>
        <taxon>Fungi</taxon>
        <taxon>Dikarya</taxon>
        <taxon>Ascomycota</taxon>
        <taxon>Pezizomycotina</taxon>
        <taxon>Sordariomycetes</taxon>
        <taxon>Hypocreomycetidae</taxon>
        <taxon>Hypocreales</taxon>
        <taxon>Cordycipitaceae</taxon>
        <taxon>Akanthomyces</taxon>
    </lineage>
</organism>
<proteinExistence type="predicted"/>
<reference evidence="2" key="1">
    <citation type="journal article" date="2023" name="Access Microbiol">
        <title>De-novo genome assembly for Akanthomyces muscarius, a biocontrol agent of insect agricultural pests.</title>
        <authorList>
            <person name="Erdos Z."/>
            <person name="Studholme D.J."/>
            <person name="Raymond B."/>
            <person name="Sharma M."/>
        </authorList>
    </citation>
    <scope>NUCLEOTIDE SEQUENCE</scope>
    <source>
        <strain evidence="2">Ve6</strain>
    </source>
</reference>
<keyword evidence="1" id="KW-0812">Transmembrane</keyword>
<keyword evidence="1" id="KW-1133">Transmembrane helix</keyword>
<comment type="caution">
    <text evidence="2">The sequence shown here is derived from an EMBL/GenBank/DDBJ whole genome shotgun (WGS) entry which is preliminary data.</text>
</comment>
<dbReference type="PANTHER" id="PTHR35043:SF7">
    <property type="entry name" value="TRANSCRIPTION FACTOR DOMAIN-CONTAINING PROTEIN"/>
    <property type="match status" value="1"/>
</dbReference>
<keyword evidence="3" id="KW-1185">Reference proteome</keyword>
<protein>
    <submittedName>
        <fullName evidence="2">Uncharacterized protein</fullName>
    </submittedName>
</protein>
<evidence type="ECO:0000313" key="3">
    <source>
        <dbReference type="Proteomes" id="UP001144673"/>
    </source>
</evidence>